<dbReference type="AlphaFoldDB" id="A0A9X1NKG2"/>
<keyword evidence="7 8" id="KW-0456">Lyase</keyword>
<dbReference type="PANTHER" id="PTHR43000">
    <property type="entry name" value="DTDP-D-GLUCOSE 4,6-DEHYDRATASE-RELATED"/>
    <property type="match status" value="1"/>
</dbReference>
<name>A0A9X1NKG2_9ACTN</name>
<evidence type="ECO:0000256" key="6">
    <source>
        <dbReference type="ARBA" id="ARBA00023027"/>
    </source>
</evidence>
<evidence type="ECO:0000313" key="10">
    <source>
        <dbReference type="EMBL" id="MCD5315740.1"/>
    </source>
</evidence>
<evidence type="ECO:0000256" key="8">
    <source>
        <dbReference type="RuleBase" id="RU004473"/>
    </source>
</evidence>
<dbReference type="GO" id="GO:0008460">
    <property type="term" value="F:dTDP-glucose 4,6-dehydratase activity"/>
    <property type="evidence" value="ECO:0007669"/>
    <property type="project" value="UniProtKB-EC"/>
</dbReference>
<evidence type="ECO:0000259" key="9">
    <source>
        <dbReference type="Pfam" id="PF16363"/>
    </source>
</evidence>
<dbReference type="RefSeq" id="WP_231448560.1">
    <property type="nucleotide sequence ID" value="NZ_JAJOMB010000024.1"/>
</dbReference>
<feature type="domain" description="NAD(P)-binding" evidence="9">
    <location>
        <begin position="4"/>
        <end position="304"/>
    </location>
</feature>
<evidence type="ECO:0000256" key="3">
    <source>
        <dbReference type="ARBA" id="ARBA00008178"/>
    </source>
</evidence>
<dbReference type="InterPro" id="IPR016040">
    <property type="entry name" value="NAD(P)-bd_dom"/>
</dbReference>
<dbReference type="InterPro" id="IPR020904">
    <property type="entry name" value="Sc_DH/Rdtase_CS"/>
</dbReference>
<reference evidence="10" key="1">
    <citation type="submission" date="2021-11" db="EMBL/GenBank/DDBJ databases">
        <title>Streptomyces corallinus and Kineosporia corallina sp. nov., two new coral-derived marine actinobacteria.</title>
        <authorList>
            <person name="Buangrab K."/>
            <person name="Sutthacheep M."/>
            <person name="Yeemin T."/>
            <person name="Harunari E."/>
            <person name="Igarashi Y."/>
            <person name="Sripreechasak P."/>
            <person name="Kanchanasin P."/>
            <person name="Tanasupawat S."/>
            <person name="Phongsopitanun W."/>
        </authorList>
    </citation>
    <scope>NUCLEOTIDE SEQUENCE</scope>
    <source>
        <strain evidence="10">JCM 31032</strain>
    </source>
</reference>
<dbReference type="Proteomes" id="UP001138997">
    <property type="component" value="Unassembled WGS sequence"/>
</dbReference>
<evidence type="ECO:0000256" key="1">
    <source>
        <dbReference type="ARBA" id="ARBA00001539"/>
    </source>
</evidence>
<accession>A0A9X1NKG2</accession>
<comment type="caution">
    <text evidence="10">The sequence shown here is derived from an EMBL/GenBank/DDBJ whole genome shotgun (WGS) entry which is preliminary data.</text>
</comment>
<proteinExistence type="inferred from homology"/>
<protein>
    <recommendedName>
        <fullName evidence="5 8">dTDP-glucose 4,6-dehydratase</fullName>
        <ecNumber evidence="4 8">4.2.1.46</ecNumber>
    </recommendedName>
</protein>
<dbReference type="SUPFAM" id="SSF51735">
    <property type="entry name" value="NAD(P)-binding Rossmann-fold domains"/>
    <property type="match status" value="1"/>
</dbReference>
<evidence type="ECO:0000256" key="2">
    <source>
        <dbReference type="ARBA" id="ARBA00001911"/>
    </source>
</evidence>
<dbReference type="Gene3D" id="3.90.25.10">
    <property type="entry name" value="UDP-galactose 4-epimerase, domain 1"/>
    <property type="match status" value="1"/>
</dbReference>
<dbReference type="PROSITE" id="PS00061">
    <property type="entry name" value="ADH_SHORT"/>
    <property type="match status" value="1"/>
</dbReference>
<sequence>MRILVTGGAGFVGSHYVRSLLAGAYPGYQDCDVTVVDKLTYAASEENLPLGDQRLTLVKGDIGDAGLMMDVLPGHDAVVHFAAESHVDRSLEDAAPFIHTNVLGTQNLLECALQRSVPKIVQISTDEVYGSIAEGAWTENSPLEPNSPYSASKASADLMARAYHRSHRLPVVVTRCSNNYGPYQHVEKVIPHFVTRLLNGQRVPLYGDGRNVREWLHVDDHCRGVQLALTQGREGEVYNLGGGCELSNRELTERLVQLCGADWASVDFVPDRKGHDRRYALDDSKARAELGYQARWTFDQGLTDVVGWYREHGSWGSIG</sequence>
<dbReference type="Gene3D" id="3.40.50.720">
    <property type="entry name" value="NAD(P)-binding Rossmann-like Domain"/>
    <property type="match status" value="1"/>
</dbReference>
<keyword evidence="11" id="KW-1185">Reference proteome</keyword>
<organism evidence="10 11">
    <name type="scientific">Kineosporia babensis</name>
    <dbReference type="NCBI Taxonomy" id="499548"/>
    <lineage>
        <taxon>Bacteria</taxon>
        <taxon>Bacillati</taxon>
        <taxon>Actinomycetota</taxon>
        <taxon>Actinomycetes</taxon>
        <taxon>Kineosporiales</taxon>
        <taxon>Kineosporiaceae</taxon>
        <taxon>Kineosporia</taxon>
    </lineage>
</organism>
<dbReference type="InterPro" id="IPR005888">
    <property type="entry name" value="dTDP_Gluc_deHydtase"/>
</dbReference>
<evidence type="ECO:0000313" key="11">
    <source>
        <dbReference type="Proteomes" id="UP001138997"/>
    </source>
</evidence>
<comment type="catalytic activity">
    <reaction evidence="1 8">
        <text>dTDP-alpha-D-glucose = dTDP-4-dehydro-6-deoxy-alpha-D-glucose + H2O</text>
        <dbReference type="Rhea" id="RHEA:17221"/>
        <dbReference type="ChEBI" id="CHEBI:15377"/>
        <dbReference type="ChEBI" id="CHEBI:57477"/>
        <dbReference type="ChEBI" id="CHEBI:57649"/>
        <dbReference type="EC" id="4.2.1.46"/>
    </reaction>
</comment>
<comment type="cofactor">
    <cofactor evidence="2 8">
        <name>NAD(+)</name>
        <dbReference type="ChEBI" id="CHEBI:57540"/>
    </cofactor>
</comment>
<dbReference type="NCBIfam" id="TIGR01181">
    <property type="entry name" value="dTDP_gluc_dehyt"/>
    <property type="match status" value="1"/>
</dbReference>
<dbReference type="GO" id="GO:0009225">
    <property type="term" value="P:nucleotide-sugar metabolic process"/>
    <property type="evidence" value="ECO:0007669"/>
    <property type="project" value="InterPro"/>
</dbReference>
<gene>
    <name evidence="10" type="primary">rfbB</name>
    <name evidence="10" type="ORF">LR394_33075</name>
</gene>
<dbReference type="InterPro" id="IPR036291">
    <property type="entry name" value="NAD(P)-bd_dom_sf"/>
</dbReference>
<evidence type="ECO:0000256" key="4">
    <source>
        <dbReference type="ARBA" id="ARBA00011990"/>
    </source>
</evidence>
<keyword evidence="6" id="KW-0520">NAD</keyword>
<evidence type="ECO:0000256" key="5">
    <source>
        <dbReference type="ARBA" id="ARBA00016977"/>
    </source>
</evidence>
<dbReference type="CDD" id="cd05246">
    <property type="entry name" value="dTDP_GD_SDR_e"/>
    <property type="match status" value="1"/>
</dbReference>
<dbReference type="Pfam" id="PF16363">
    <property type="entry name" value="GDP_Man_Dehyd"/>
    <property type="match status" value="1"/>
</dbReference>
<comment type="similarity">
    <text evidence="3 8">Belongs to the NAD(P)-dependent epimerase/dehydratase family. dTDP-glucose dehydratase subfamily.</text>
</comment>
<dbReference type="EC" id="4.2.1.46" evidence="4 8"/>
<evidence type="ECO:0000256" key="7">
    <source>
        <dbReference type="ARBA" id="ARBA00023239"/>
    </source>
</evidence>
<dbReference type="EMBL" id="JAJOMB010000024">
    <property type="protein sequence ID" value="MCD5315740.1"/>
    <property type="molecule type" value="Genomic_DNA"/>
</dbReference>